<protein>
    <submittedName>
        <fullName evidence="1">Fis family transcriptional regulator</fullName>
    </submittedName>
</protein>
<proteinExistence type="predicted"/>
<keyword evidence="2" id="KW-1185">Reference proteome</keyword>
<evidence type="ECO:0000313" key="2">
    <source>
        <dbReference type="Proteomes" id="UP001369082"/>
    </source>
</evidence>
<reference evidence="1 2" key="1">
    <citation type="submission" date="2024-02" db="EMBL/GenBank/DDBJ databases">
        <title>Bacteria isolated from the canopy kelp, Nereocystis luetkeana.</title>
        <authorList>
            <person name="Pfister C.A."/>
            <person name="Younker I.T."/>
            <person name="Light S.H."/>
        </authorList>
    </citation>
    <scope>NUCLEOTIDE SEQUENCE [LARGE SCALE GENOMIC DNA]</scope>
    <source>
        <strain evidence="1 2">TI.1.05</strain>
    </source>
</reference>
<gene>
    <name evidence="1" type="ORF">V6256_07135</name>
</gene>
<dbReference type="EMBL" id="JBAKAZ010000020">
    <property type="protein sequence ID" value="MEL0629378.1"/>
    <property type="molecule type" value="Genomic_DNA"/>
</dbReference>
<name>A0ABU9GPY8_9GAMM</name>
<sequence length="97" mass="11221">MRKTDKKIDNNICRALTEVCDFALESVEGYQWITHTVNYNAFPSSLLITCAFATQEDINRLEEDNDRLLLIKLICDKLSEINIKINNVNKQIKFKVA</sequence>
<organism evidence="1 2">
    <name type="scientific">Psychromonas aquatilis</name>
    <dbReference type="NCBI Taxonomy" id="2005072"/>
    <lineage>
        <taxon>Bacteria</taxon>
        <taxon>Pseudomonadati</taxon>
        <taxon>Pseudomonadota</taxon>
        <taxon>Gammaproteobacteria</taxon>
        <taxon>Alteromonadales</taxon>
        <taxon>Psychromonadaceae</taxon>
        <taxon>Psychromonas</taxon>
    </lineage>
</organism>
<dbReference type="Proteomes" id="UP001369082">
    <property type="component" value="Unassembled WGS sequence"/>
</dbReference>
<evidence type="ECO:0000313" key="1">
    <source>
        <dbReference type="EMBL" id="MEL0629378.1"/>
    </source>
</evidence>
<comment type="caution">
    <text evidence="1">The sequence shown here is derived from an EMBL/GenBank/DDBJ whole genome shotgun (WGS) entry which is preliminary data.</text>
</comment>
<dbReference type="RefSeq" id="WP_341597387.1">
    <property type="nucleotide sequence ID" value="NZ_JBAKAZ010000020.1"/>
</dbReference>
<accession>A0ABU9GPY8</accession>